<reference evidence="1 2" key="1">
    <citation type="journal article" date="2006" name="Proc. Natl. Acad. Sci. U.S.A.">
        <title>Genomic analysis of the uncultivated marine crenarchaeote Cenarchaeum symbiosum.</title>
        <authorList>
            <person name="Hallam S.J."/>
            <person name="Konstantinidis K.T."/>
            <person name="Putnam N."/>
            <person name="Schleper C."/>
            <person name="Watanabe Y."/>
            <person name="Sugahara J."/>
            <person name="Preston C."/>
            <person name="de la Torre J."/>
            <person name="Richardson P.M."/>
            <person name="DeLong E.F."/>
        </authorList>
    </citation>
    <scope>NUCLEOTIDE SEQUENCE [LARGE SCALE GENOMIC DNA]</scope>
    <source>
        <strain evidence="2">A</strain>
    </source>
</reference>
<name>A0RYJ8_CENSY</name>
<dbReference type="STRING" id="414004.CENSYa_1805"/>
<proteinExistence type="predicted"/>
<protein>
    <submittedName>
        <fullName evidence="1">Uncharacterized protein</fullName>
    </submittedName>
</protein>
<dbReference type="Proteomes" id="UP000000758">
    <property type="component" value="Chromosome"/>
</dbReference>
<organism evidence="1 2">
    <name type="scientific">Cenarchaeum symbiosum (strain A)</name>
    <dbReference type="NCBI Taxonomy" id="414004"/>
    <lineage>
        <taxon>Archaea</taxon>
        <taxon>Nitrososphaerota</taxon>
        <taxon>Candidatus Cenarchaeales</taxon>
        <taxon>Candidatus Cenarchaeaceae</taxon>
        <taxon>Candidatus Cenarchaeum</taxon>
    </lineage>
</organism>
<evidence type="ECO:0000313" key="1">
    <source>
        <dbReference type="EMBL" id="ABK78415.1"/>
    </source>
</evidence>
<dbReference type="AlphaFoldDB" id="A0RYJ8"/>
<dbReference type="EMBL" id="DP000238">
    <property type="protein sequence ID" value="ABK78415.1"/>
    <property type="molecule type" value="Genomic_DNA"/>
</dbReference>
<dbReference type="KEGG" id="csy:CENSYa_1805"/>
<dbReference type="HOGENOM" id="CLU_2534842_0_0_2"/>
<gene>
    <name evidence="1" type="ordered locus">CENSYa_1805</name>
</gene>
<sequence>MDFMLEEELFDLMEFCLKSPDSPEAGEKKGRITEIGRELFDDGGADALVNFFFALKNRLVEETGKNPDVFRPLWNGLTEEWKY</sequence>
<evidence type="ECO:0000313" key="2">
    <source>
        <dbReference type="Proteomes" id="UP000000758"/>
    </source>
</evidence>
<keyword evidence="2" id="KW-1185">Reference proteome</keyword>
<accession>A0RYJ8</accession>
<dbReference type="EnsemblBacteria" id="ABK78415">
    <property type="protein sequence ID" value="ABK78415"/>
    <property type="gene ID" value="CENSYa_1805"/>
</dbReference>